<evidence type="ECO:0000259" key="3">
    <source>
        <dbReference type="Pfam" id="PF20694"/>
    </source>
</evidence>
<feature type="compositionally biased region" description="Polar residues" evidence="2">
    <location>
        <begin position="54"/>
        <end position="81"/>
    </location>
</feature>
<dbReference type="GO" id="GO:0008625">
    <property type="term" value="P:extrinsic apoptotic signaling pathway via death domain receptors"/>
    <property type="evidence" value="ECO:0007669"/>
    <property type="project" value="TreeGrafter"/>
</dbReference>
<accession>A0AAN8G3D7</accession>
<evidence type="ECO:0000256" key="2">
    <source>
        <dbReference type="SAM" id="MobiDB-lite"/>
    </source>
</evidence>
<dbReference type="InterPro" id="IPR049341">
    <property type="entry name" value="TRADD-like_N"/>
</dbReference>
<dbReference type="AlphaFoldDB" id="A0AAN8G3D7"/>
<organism evidence="4 5">
    <name type="scientific">Patella caerulea</name>
    <name type="common">Rayed Mediterranean limpet</name>
    <dbReference type="NCBI Taxonomy" id="87958"/>
    <lineage>
        <taxon>Eukaryota</taxon>
        <taxon>Metazoa</taxon>
        <taxon>Spiralia</taxon>
        <taxon>Lophotrochozoa</taxon>
        <taxon>Mollusca</taxon>
        <taxon>Gastropoda</taxon>
        <taxon>Patellogastropoda</taxon>
        <taxon>Patelloidea</taxon>
        <taxon>Patellidae</taxon>
        <taxon>Patella</taxon>
    </lineage>
</organism>
<feature type="region of interest" description="Disordered" evidence="2">
    <location>
        <begin position="54"/>
        <end position="108"/>
    </location>
</feature>
<keyword evidence="1" id="KW-0053">Apoptosis</keyword>
<dbReference type="GO" id="GO:0003677">
    <property type="term" value="F:DNA binding"/>
    <property type="evidence" value="ECO:0007669"/>
    <property type="project" value="TreeGrafter"/>
</dbReference>
<evidence type="ECO:0000256" key="1">
    <source>
        <dbReference type="ARBA" id="ARBA00022703"/>
    </source>
</evidence>
<evidence type="ECO:0000313" key="4">
    <source>
        <dbReference type="EMBL" id="KAK6165205.1"/>
    </source>
</evidence>
<sequence length="242" mass="27932">MGRVDETNFKHILHLLRTITRHDLTHLVNLRKRKTVELDPVDVYLIETEHKQKNNSNVSNVEKDSNSNLDRTFSTSDNKPSTSHRKRQRKSCSTTKVKSSRTDNHLKSVDEELEMKKKETCDIKLRVRAEYCQHENALDGNIFSNKPELLERQFEKFAQANTILKSRDLGSIVCDIKFSELTYLDAFWRDYINGSLLEALKGVFITDTLKQAVGHEAIKLLVNVDEDDYEAGRLKLLANLTV</sequence>
<dbReference type="PANTHER" id="PTHR15205">
    <property type="entry name" value="DEATH EFFECTOR DOMAIN-CONTAINING PROTEIN"/>
    <property type="match status" value="1"/>
</dbReference>
<dbReference type="Proteomes" id="UP001347796">
    <property type="component" value="Unassembled WGS sequence"/>
</dbReference>
<dbReference type="PANTHER" id="PTHR15205:SF0">
    <property type="entry name" value="DED DOMAIN-CONTAINING PROTEIN"/>
    <property type="match status" value="1"/>
</dbReference>
<dbReference type="EMBL" id="JAZGQO010000022">
    <property type="protein sequence ID" value="KAK6165205.1"/>
    <property type="molecule type" value="Genomic_DNA"/>
</dbReference>
<name>A0AAN8G3D7_PATCE</name>
<gene>
    <name evidence="4" type="ORF">SNE40_023560</name>
</gene>
<dbReference type="InterPro" id="IPR038856">
    <property type="entry name" value="DEDD/DEDD2"/>
</dbReference>
<evidence type="ECO:0000313" key="5">
    <source>
        <dbReference type="Proteomes" id="UP001347796"/>
    </source>
</evidence>
<keyword evidence="5" id="KW-1185">Reference proteome</keyword>
<proteinExistence type="predicted"/>
<dbReference type="Pfam" id="PF20694">
    <property type="entry name" value="TRADD-like_N"/>
    <property type="match status" value="1"/>
</dbReference>
<protein>
    <recommendedName>
        <fullName evidence="3">TRADD-like N-terminal domain-containing protein</fullName>
    </recommendedName>
</protein>
<reference evidence="4 5" key="1">
    <citation type="submission" date="2024-01" db="EMBL/GenBank/DDBJ databases">
        <title>The genome of the rayed Mediterranean limpet Patella caerulea (Linnaeus, 1758).</title>
        <authorList>
            <person name="Anh-Thu Weber A."/>
            <person name="Halstead-Nussloch G."/>
        </authorList>
    </citation>
    <scope>NUCLEOTIDE SEQUENCE [LARGE SCALE GENOMIC DNA]</scope>
    <source>
        <strain evidence="4">AATW-2023a</strain>
        <tissue evidence="4">Whole specimen</tissue>
    </source>
</reference>
<comment type="caution">
    <text evidence="4">The sequence shown here is derived from an EMBL/GenBank/DDBJ whole genome shotgun (WGS) entry which is preliminary data.</text>
</comment>
<dbReference type="GO" id="GO:0005730">
    <property type="term" value="C:nucleolus"/>
    <property type="evidence" value="ECO:0007669"/>
    <property type="project" value="TreeGrafter"/>
</dbReference>
<feature type="domain" description="TRADD-like N-terminal" evidence="3">
    <location>
        <begin position="148"/>
        <end position="207"/>
    </location>
</feature>